<dbReference type="CDD" id="cd04301">
    <property type="entry name" value="NAT_SF"/>
    <property type="match status" value="1"/>
</dbReference>
<dbReference type="KEGG" id="mflg:ABS361_19465"/>
<evidence type="ECO:0000313" key="2">
    <source>
        <dbReference type="EMBL" id="XBY44194.1"/>
    </source>
</evidence>
<sequence>MANIEVQRLGPAQAHELAPLVAGYVQETRRGAPPQPDDYYTQNILSDRITEIAGARIDGELAGFILFFDLPDFVSGLRVGVIDVFFVRPDRRQRGLGTALIEWISEEGRRRDWSHIRWRVDERTATDSSLHPHVAEKAPWSSYVIHLNRGGDGR</sequence>
<proteinExistence type="predicted"/>
<feature type="domain" description="N-acetyltransferase" evidence="1">
    <location>
        <begin position="4"/>
        <end position="154"/>
    </location>
</feature>
<dbReference type="InterPro" id="IPR016181">
    <property type="entry name" value="Acyl_CoA_acyltransferase"/>
</dbReference>
<dbReference type="AlphaFoldDB" id="A0AAU7X8E7"/>
<dbReference type="InterPro" id="IPR000182">
    <property type="entry name" value="GNAT_dom"/>
</dbReference>
<dbReference type="Pfam" id="PF00583">
    <property type="entry name" value="Acetyltransf_1"/>
    <property type="match status" value="1"/>
</dbReference>
<organism evidence="2">
    <name type="scientific">Methyloraptor flagellatus</name>
    <dbReference type="NCBI Taxonomy" id="3162530"/>
    <lineage>
        <taxon>Bacteria</taxon>
        <taxon>Pseudomonadati</taxon>
        <taxon>Pseudomonadota</taxon>
        <taxon>Alphaproteobacteria</taxon>
        <taxon>Hyphomicrobiales</taxon>
        <taxon>Ancalomicrobiaceae</taxon>
        <taxon>Methyloraptor</taxon>
    </lineage>
</organism>
<accession>A0AAU7X8E7</accession>
<gene>
    <name evidence="2" type="ORF">ABS361_19465</name>
</gene>
<dbReference type="RefSeq" id="WP_407049288.1">
    <property type="nucleotide sequence ID" value="NZ_CP158568.1"/>
</dbReference>
<dbReference type="EMBL" id="CP158568">
    <property type="protein sequence ID" value="XBY44194.1"/>
    <property type="molecule type" value="Genomic_DNA"/>
</dbReference>
<reference evidence="2" key="1">
    <citation type="submission" date="2024-06" db="EMBL/GenBank/DDBJ databases">
        <title>Methylostella associata gen. nov., sp. nov., a novel Ancalomicrobiaceae-affiliated facultatively methylotrophic bacteria that feed on methanotrophs of the genus Methylococcus.</title>
        <authorList>
            <person name="Saltykova V."/>
            <person name="Danilova O.V."/>
            <person name="Oshkin I.Y."/>
            <person name="Belova S.E."/>
            <person name="Pimenov N.V."/>
            <person name="Dedysh S.N."/>
        </authorList>
    </citation>
    <scope>NUCLEOTIDE SEQUENCE</scope>
    <source>
        <strain evidence="2">S20</strain>
    </source>
</reference>
<protein>
    <submittedName>
        <fullName evidence="2">GNAT family N-acetyltransferase</fullName>
    </submittedName>
</protein>
<name>A0AAU7X8E7_9HYPH</name>
<dbReference type="PROSITE" id="PS51186">
    <property type="entry name" value="GNAT"/>
    <property type="match status" value="1"/>
</dbReference>
<dbReference type="SUPFAM" id="SSF55729">
    <property type="entry name" value="Acyl-CoA N-acyltransferases (Nat)"/>
    <property type="match status" value="1"/>
</dbReference>
<dbReference type="Gene3D" id="3.40.630.30">
    <property type="match status" value="1"/>
</dbReference>
<dbReference type="GO" id="GO:0016747">
    <property type="term" value="F:acyltransferase activity, transferring groups other than amino-acyl groups"/>
    <property type="evidence" value="ECO:0007669"/>
    <property type="project" value="InterPro"/>
</dbReference>
<evidence type="ECO:0000259" key="1">
    <source>
        <dbReference type="PROSITE" id="PS51186"/>
    </source>
</evidence>